<organism evidence="2 3">
    <name type="scientific">Acorus calamus</name>
    <name type="common">Sweet flag</name>
    <dbReference type="NCBI Taxonomy" id="4465"/>
    <lineage>
        <taxon>Eukaryota</taxon>
        <taxon>Viridiplantae</taxon>
        <taxon>Streptophyta</taxon>
        <taxon>Embryophyta</taxon>
        <taxon>Tracheophyta</taxon>
        <taxon>Spermatophyta</taxon>
        <taxon>Magnoliopsida</taxon>
        <taxon>Liliopsida</taxon>
        <taxon>Acoraceae</taxon>
        <taxon>Acorus</taxon>
    </lineage>
</organism>
<keyword evidence="3" id="KW-1185">Reference proteome</keyword>
<dbReference type="AlphaFoldDB" id="A0AAV9EGA9"/>
<evidence type="ECO:0000313" key="2">
    <source>
        <dbReference type="EMBL" id="KAK1312237.1"/>
    </source>
</evidence>
<evidence type="ECO:0000256" key="1">
    <source>
        <dbReference type="SAM" id="MobiDB-lite"/>
    </source>
</evidence>
<protein>
    <submittedName>
        <fullName evidence="2">Uncharacterized protein</fullName>
    </submittedName>
</protein>
<dbReference type="Proteomes" id="UP001180020">
    <property type="component" value="Unassembled WGS sequence"/>
</dbReference>
<name>A0AAV9EGA9_ACOCL</name>
<reference evidence="2" key="1">
    <citation type="journal article" date="2023" name="Nat. Commun.">
        <title>Diploid and tetraploid genomes of Acorus and the evolution of monocots.</title>
        <authorList>
            <person name="Ma L."/>
            <person name="Liu K.W."/>
            <person name="Li Z."/>
            <person name="Hsiao Y.Y."/>
            <person name="Qi Y."/>
            <person name="Fu T."/>
            <person name="Tang G.D."/>
            <person name="Zhang D."/>
            <person name="Sun W.H."/>
            <person name="Liu D.K."/>
            <person name="Li Y."/>
            <person name="Chen G.Z."/>
            <person name="Liu X.D."/>
            <person name="Liao X.Y."/>
            <person name="Jiang Y.T."/>
            <person name="Yu X."/>
            <person name="Hao Y."/>
            <person name="Huang J."/>
            <person name="Zhao X.W."/>
            <person name="Ke S."/>
            <person name="Chen Y.Y."/>
            <person name="Wu W.L."/>
            <person name="Hsu J.L."/>
            <person name="Lin Y.F."/>
            <person name="Huang M.D."/>
            <person name="Li C.Y."/>
            <person name="Huang L."/>
            <person name="Wang Z.W."/>
            <person name="Zhao X."/>
            <person name="Zhong W.Y."/>
            <person name="Peng D.H."/>
            <person name="Ahmad S."/>
            <person name="Lan S."/>
            <person name="Zhang J.S."/>
            <person name="Tsai W.C."/>
            <person name="Van de Peer Y."/>
            <person name="Liu Z.J."/>
        </authorList>
    </citation>
    <scope>NUCLEOTIDE SEQUENCE</scope>
    <source>
        <strain evidence="2">CP</strain>
    </source>
</reference>
<reference evidence="2" key="2">
    <citation type="submission" date="2023-06" db="EMBL/GenBank/DDBJ databases">
        <authorList>
            <person name="Ma L."/>
            <person name="Liu K.-W."/>
            <person name="Li Z."/>
            <person name="Hsiao Y.-Y."/>
            <person name="Qi Y."/>
            <person name="Fu T."/>
            <person name="Tang G."/>
            <person name="Zhang D."/>
            <person name="Sun W.-H."/>
            <person name="Liu D.-K."/>
            <person name="Li Y."/>
            <person name="Chen G.-Z."/>
            <person name="Liu X.-D."/>
            <person name="Liao X.-Y."/>
            <person name="Jiang Y.-T."/>
            <person name="Yu X."/>
            <person name="Hao Y."/>
            <person name="Huang J."/>
            <person name="Zhao X.-W."/>
            <person name="Ke S."/>
            <person name="Chen Y.-Y."/>
            <person name="Wu W.-L."/>
            <person name="Hsu J.-L."/>
            <person name="Lin Y.-F."/>
            <person name="Huang M.-D."/>
            <person name="Li C.-Y."/>
            <person name="Huang L."/>
            <person name="Wang Z.-W."/>
            <person name="Zhao X."/>
            <person name="Zhong W.-Y."/>
            <person name="Peng D.-H."/>
            <person name="Ahmad S."/>
            <person name="Lan S."/>
            <person name="Zhang J.-S."/>
            <person name="Tsai W.-C."/>
            <person name="Van De Peer Y."/>
            <person name="Liu Z.-J."/>
        </authorList>
    </citation>
    <scope>NUCLEOTIDE SEQUENCE</scope>
    <source>
        <strain evidence="2">CP</strain>
        <tissue evidence="2">Leaves</tissue>
    </source>
</reference>
<evidence type="ECO:0000313" key="3">
    <source>
        <dbReference type="Proteomes" id="UP001180020"/>
    </source>
</evidence>
<accession>A0AAV9EGA9</accession>
<gene>
    <name evidence="2" type="ORF">QJS10_CPA07g00624</name>
</gene>
<dbReference type="EMBL" id="JAUJYO010000007">
    <property type="protein sequence ID" value="KAK1312237.1"/>
    <property type="molecule type" value="Genomic_DNA"/>
</dbReference>
<comment type="caution">
    <text evidence="2">The sequence shown here is derived from an EMBL/GenBank/DDBJ whole genome shotgun (WGS) entry which is preliminary data.</text>
</comment>
<proteinExistence type="predicted"/>
<feature type="region of interest" description="Disordered" evidence="1">
    <location>
        <begin position="67"/>
        <end position="109"/>
    </location>
</feature>
<sequence>MELTSGGHLQLVPADGAPCGYVQQVYAEGHPNGSKSMAESQFCENELDHTSSMAVVLEEIPVYPLNQDDVPAFSPTSSPQGSGVREVSKSVGGSGDVKLLQRPSAGNRPLASEFVGSLACDKAPLMGLDLAAKRSKGRFKDFISEDMFESARQKLDEGEEC</sequence>